<comment type="function">
    <text evidence="9 11">Component of the SRB8-11 complex. The SRB8-11 complex is a regulatory module of the Mediator complex which is itself involved in regulation of basal and activated RNA polymerase II-dependent transcription. The SRB8-11 complex may be involved in the transcriptional repression of a subset of genes regulated by Mediator. It may inhibit the association of the Mediator complex with RNA polymerase II to form the holoenzyme complex.</text>
</comment>
<keyword evidence="17" id="KW-1185">Reference proteome</keyword>
<feature type="region of interest" description="Disordered" evidence="12">
    <location>
        <begin position="1379"/>
        <end position="1427"/>
    </location>
</feature>
<evidence type="ECO:0000256" key="4">
    <source>
        <dbReference type="ARBA" id="ARBA00022491"/>
    </source>
</evidence>
<evidence type="ECO:0000256" key="5">
    <source>
        <dbReference type="ARBA" id="ARBA00023015"/>
    </source>
</evidence>
<evidence type="ECO:0000256" key="11">
    <source>
        <dbReference type="RuleBase" id="RU364134"/>
    </source>
</evidence>
<feature type="compositionally biased region" description="Polar residues" evidence="12">
    <location>
        <begin position="139"/>
        <end position="153"/>
    </location>
</feature>
<dbReference type="Proteomes" id="UP001280581">
    <property type="component" value="Unassembled WGS sequence"/>
</dbReference>
<keyword evidence="7 11" id="KW-0804">Transcription</keyword>
<evidence type="ECO:0000256" key="8">
    <source>
        <dbReference type="ARBA" id="ARBA00023242"/>
    </source>
</evidence>
<evidence type="ECO:0000256" key="6">
    <source>
        <dbReference type="ARBA" id="ARBA00023159"/>
    </source>
</evidence>
<dbReference type="GO" id="GO:0003713">
    <property type="term" value="F:transcription coactivator activity"/>
    <property type="evidence" value="ECO:0007669"/>
    <property type="project" value="TreeGrafter"/>
</dbReference>
<feature type="domain" description="Mediator complex subunit Med13 N-terminal" evidence="14">
    <location>
        <begin position="1"/>
        <end position="364"/>
    </location>
</feature>
<feature type="region of interest" description="Disordered" evidence="12">
    <location>
        <begin position="771"/>
        <end position="800"/>
    </location>
</feature>
<dbReference type="InterPro" id="IPR021643">
    <property type="entry name" value="Mediator_Med13_N"/>
</dbReference>
<comment type="caution">
    <text evidence="16">The sequence shown here is derived from an EMBL/GenBank/DDBJ whole genome shotgun (WGS) entry which is preliminary data.</text>
</comment>
<gene>
    <name evidence="16" type="ORF">GRF29_19g378487</name>
</gene>
<feature type="compositionally biased region" description="Polar residues" evidence="12">
    <location>
        <begin position="1389"/>
        <end position="1413"/>
    </location>
</feature>
<evidence type="ECO:0000256" key="10">
    <source>
        <dbReference type="ARBA" id="ARBA00032008"/>
    </source>
</evidence>
<dbReference type="Pfam" id="PF18296">
    <property type="entry name" value="MID_MedPIWI"/>
    <property type="match status" value="1"/>
</dbReference>
<evidence type="ECO:0000313" key="17">
    <source>
        <dbReference type="Proteomes" id="UP001280581"/>
    </source>
</evidence>
<sequence>MEFLRTCNTNAQAIGDFEAVAFQAFSVARNPARPSSRTLEWNVSDDIRVAEAELRRGNHIVLQDASRPWLWLFRATTADQVGQPPRELPTVDDFLFNREQHGIVKALELEHRATRNPRNAPLSASTSSPINARPPKGIQNAQKSQSGGQSGTLEPQQHDAVAIYGLFTSAVVALISFHLVKDYNVVALNHRTFVSHSATQKDFGSHQPFRTNPLQLTNIDVLWASAGTLVVSTFSLHRLDISCLADTVSHEEQKSLIGKFVRVSPNGTLAKIISFADPVDSTIDDGSQRASRKRPKISPLERSIERWKAGVRRWLSWKGYSIASLEKKDAWVRVQFPHPSQPAASNPSYLRPTREILWPRALCFHFGDAQSPSTVEEAPLQGADALAWFETPHSKGFMDPLDLAQQWFMGKSERDKLAEARRKAKKAEEDAARAKEESRNLFASSPINARPGMYGELQSVSGVYPTPPDGVVPGTVVSCGDTPSVSGLATNVILAPGDKNPAINLSGPLESHTDDTHGQQLTSPNLALQYEDYNADVNNDDLFEDVDEGNFEGGNGVTDADFNFFDDPDGVDVIMPDAPDPQETDTTFNEKIEEESVAVAPGTIVKEEPPDPMAALDFALASASANTEQETRIEGIKEALYKKESTPLDLLRESNSDLGKQVHTEAAVMTAQASAPPLSPRLIEKVILPSPKDKTPRKQISGQHRDSVFDPLAFNRRMSLSDAKYKDGRFGFASEKPKLASGKEETRPKSLRDIPLMTRLRYAMGVASANSALITSPDTPDSNESDTSDETSSESEDEVNDNLFKPVAGNLIIPIKRKLPTEGVATPLSATSFAESFGADFGDLVGLQTDESALVALEPTIWDWAMVDLPPPSEQLLNGTRWAMPAFVPSFSSVPSTPTSQPDLSMNLIEEKPLSGKDSIAIAQIVTEQIASATLDIFQEENSTEPSEGQSSEAQWHRTVKAIFPKAISCSVANFAAVQDAFPDMSAQMKGQQRPPPRRPNENATALGHHMFQLNPPYVRIRRADTLWDLLPPAIPFWETLGLGPCSPSKNVVAFGIYPFSEALTPCVESFLVNMQLAYDSCKLGNHMRVDTLSEYTGGLVPCRISGSTSTRTAFKALRDTCVQLSKVLATKHAQMRDKDETKIDAFVIYMIDPFGQASAIWELCSAFWSLFQSYQQGPLARPEQVQKPDLVLQIVPIKYIASFETPVILDASVYANLAREVYDRCPPSSPSEDRLPLNIYSAPSFQLEEPIPRNIQFKLVAEAPQDLMRENSYMHLGYAISLDGMWVTAAWSDTCGKSQTMVSYNLGQRPFSEIAKEIWQITIEIMQVRRVTWRVCIAKAGVMEREELEAWIFLVQCPTVLNLFTTLLTIDAEPHFKFTPPAPPPTASNTTGQATPGSTPQAVVSPEQNLTPAVTPAVETPADTASDTDARLVDLTDETWGIILAHRLHNSHSINEYRPALISGLLVKRGTSPDIPAPPSSPDPLPGPIITGVNILWMGAVSPTRAATSPLPPDGVSPGGTGASAQGAQEPRHNSLTWTPTPQARAAAENLMKEVLGQFRGLGTLARSLLTSIYPCIYPSPILPLNPQMIHPPATLHTPSLRLRLPYFPPLLVPRSVLRIAFCERGGAPGGEAVGCGYVLSAMSFTQLRAALAR</sequence>
<organism evidence="16 17">
    <name type="scientific">Pseudopithomyces chartarum</name>
    <dbReference type="NCBI Taxonomy" id="1892770"/>
    <lineage>
        <taxon>Eukaryota</taxon>
        <taxon>Fungi</taxon>
        <taxon>Dikarya</taxon>
        <taxon>Ascomycota</taxon>
        <taxon>Pezizomycotina</taxon>
        <taxon>Dothideomycetes</taxon>
        <taxon>Pleosporomycetidae</taxon>
        <taxon>Pleosporales</taxon>
        <taxon>Massarineae</taxon>
        <taxon>Didymosphaeriaceae</taxon>
        <taxon>Pseudopithomyces</taxon>
    </lineage>
</organism>
<dbReference type="InterPro" id="IPR009401">
    <property type="entry name" value="Med13_C"/>
</dbReference>
<dbReference type="EMBL" id="WVTA01000003">
    <property type="protein sequence ID" value="KAK3214506.1"/>
    <property type="molecule type" value="Genomic_DNA"/>
</dbReference>
<protein>
    <recommendedName>
        <fullName evidence="3 11">Mediator of RNA polymerase II transcription subunit 13</fullName>
    </recommendedName>
    <alternativeName>
        <fullName evidence="10 11">Mediator complex subunit 13</fullName>
    </alternativeName>
</protein>
<evidence type="ECO:0000256" key="12">
    <source>
        <dbReference type="SAM" id="MobiDB-lite"/>
    </source>
</evidence>
<keyword evidence="5 11" id="KW-0805">Transcription regulation</keyword>
<evidence type="ECO:0000256" key="9">
    <source>
        <dbReference type="ARBA" id="ARBA00025661"/>
    </source>
</evidence>
<keyword evidence="4 11" id="KW-0678">Repressor</keyword>
<evidence type="ECO:0000256" key="1">
    <source>
        <dbReference type="ARBA" id="ARBA00004123"/>
    </source>
</evidence>
<dbReference type="Pfam" id="PF11597">
    <property type="entry name" value="Med13_N"/>
    <property type="match status" value="1"/>
</dbReference>
<evidence type="ECO:0000259" key="13">
    <source>
        <dbReference type="Pfam" id="PF06333"/>
    </source>
</evidence>
<comment type="similarity">
    <text evidence="2 11">Belongs to the Mediator complex subunit 13 family.</text>
</comment>
<accession>A0AAN6RKL6</accession>
<feature type="region of interest" description="Disordered" evidence="12">
    <location>
        <begin position="1507"/>
        <end position="1537"/>
    </location>
</feature>
<dbReference type="Pfam" id="PF06333">
    <property type="entry name" value="Med13_C"/>
    <property type="match status" value="1"/>
</dbReference>
<keyword evidence="8 11" id="KW-0539">Nucleus</keyword>
<evidence type="ECO:0000256" key="3">
    <source>
        <dbReference type="ARBA" id="ARBA00019618"/>
    </source>
</evidence>
<dbReference type="InterPro" id="IPR041285">
    <property type="entry name" value="MID_MedPIWI"/>
</dbReference>
<evidence type="ECO:0000256" key="2">
    <source>
        <dbReference type="ARBA" id="ARBA00009354"/>
    </source>
</evidence>
<dbReference type="InterPro" id="IPR051139">
    <property type="entry name" value="Mediator_complx_sub13"/>
</dbReference>
<dbReference type="PANTHER" id="PTHR48249:SF3">
    <property type="entry name" value="MEDIATOR OF RNA POLYMERASE II TRANSCRIPTION SUBUNIT 13"/>
    <property type="match status" value="1"/>
</dbReference>
<dbReference type="PANTHER" id="PTHR48249">
    <property type="entry name" value="MEDIATOR OF RNA POLYMERASE II TRANSCRIPTION SUBUNIT 13"/>
    <property type="match status" value="1"/>
</dbReference>
<proteinExistence type="inferred from homology"/>
<evidence type="ECO:0000313" key="16">
    <source>
        <dbReference type="EMBL" id="KAK3214506.1"/>
    </source>
</evidence>
<dbReference type="GO" id="GO:0016592">
    <property type="term" value="C:mediator complex"/>
    <property type="evidence" value="ECO:0007669"/>
    <property type="project" value="InterPro"/>
</dbReference>
<dbReference type="GO" id="GO:0045944">
    <property type="term" value="P:positive regulation of transcription by RNA polymerase II"/>
    <property type="evidence" value="ECO:0007669"/>
    <property type="project" value="TreeGrafter"/>
</dbReference>
<evidence type="ECO:0000259" key="15">
    <source>
        <dbReference type="Pfam" id="PF18296"/>
    </source>
</evidence>
<feature type="domain" description="Mediator complex subunit Med13 C-terminal" evidence="13">
    <location>
        <begin position="1243"/>
        <end position="1569"/>
    </location>
</feature>
<evidence type="ECO:0000259" key="14">
    <source>
        <dbReference type="Pfam" id="PF11597"/>
    </source>
</evidence>
<feature type="region of interest" description="Disordered" evidence="12">
    <location>
        <begin position="107"/>
        <end position="153"/>
    </location>
</feature>
<name>A0AAN6RKL6_9PLEO</name>
<feature type="region of interest" description="Disordered" evidence="12">
    <location>
        <begin position="419"/>
        <end position="439"/>
    </location>
</feature>
<reference evidence="16 17" key="1">
    <citation type="submission" date="2021-02" db="EMBL/GenBank/DDBJ databases">
        <title>Genome assembly of Pseudopithomyces chartarum.</title>
        <authorList>
            <person name="Jauregui R."/>
            <person name="Singh J."/>
            <person name="Voisey C."/>
        </authorList>
    </citation>
    <scope>NUCLEOTIDE SEQUENCE [LARGE SCALE GENOMIC DNA]</scope>
    <source>
        <strain evidence="16 17">AGR01</strain>
    </source>
</reference>
<keyword evidence="6 11" id="KW-0010">Activator</keyword>
<feature type="compositionally biased region" description="Acidic residues" evidence="12">
    <location>
        <begin position="781"/>
        <end position="800"/>
    </location>
</feature>
<comment type="subunit">
    <text evidence="11">Component of the SRB8-11 complex, which itself associates with the Mediator complex.</text>
</comment>
<evidence type="ECO:0000256" key="7">
    <source>
        <dbReference type="ARBA" id="ARBA00023163"/>
    </source>
</evidence>
<feature type="domain" description="MID" evidence="15">
    <location>
        <begin position="1050"/>
        <end position="1228"/>
    </location>
</feature>
<comment type="subcellular location">
    <subcellularLocation>
        <location evidence="1 11">Nucleus</location>
    </subcellularLocation>
</comment>